<accession>A0A940DGB9</accession>
<name>A0A940DGB9_9FIRM</name>
<sequence length="479" mass="50698">MKRKLTIVLIAVLCVAIAALVVACNDKDSLESIALAEGTQFAPVVKGTEPDLNGKKLVATYKDGSTREIDITREMLTGFDNQKLGEQKVTVTYTEGEKTVTTEITLTVVEKSLTSVNVKTKPATTEYVAGEKFYAYGMEIEAVYNDGTRAAVTDYTVEPATLAADTSEVTVSYQGKTATVDISVTEPAVTVKNAAELTAALEEAEEGSAIAVSGTIGSADRASGYTIFRVTKGVKLVGIGEEKPVIYGSVFVDADNVTVRGLRINNRGWVTGDSVTAHRNGLTAVSNKVTVEHNEFVAPAEDALDATQAIANGLILYAGTDEGSAVVIRDNSFTGYGYENENWSSVAVNVVAGLAFPYNAQNTAGADSSVRVSVNAREIIDTSRFVDCDECYIYSDYAAGGYNVYLYAYSVNAASLESALTYAHPDGITVELAPGTYELSKPMNVDNVTLIGLGDEPVVVSGGLSLGENSETVNVTVEK</sequence>
<gene>
    <name evidence="3" type="ORF">IAB16_01455</name>
</gene>
<dbReference type="Proteomes" id="UP000727857">
    <property type="component" value="Unassembled WGS sequence"/>
</dbReference>
<dbReference type="PROSITE" id="PS51257">
    <property type="entry name" value="PROKAR_LIPOPROTEIN"/>
    <property type="match status" value="1"/>
</dbReference>
<evidence type="ECO:0000313" key="4">
    <source>
        <dbReference type="Proteomes" id="UP000727857"/>
    </source>
</evidence>
<proteinExistence type="predicted"/>
<dbReference type="EMBL" id="JADINF010000037">
    <property type="protein sequence ID" value="MBO8423678.1"/>
    <property type="molecule type" value="Genomic_DNA"/>
</dbReference>
<dbReference type="Pfam" id="PF07523">
    <property type="entry name" value="Big_3"/>
    <property type="match status" value="2"/>
</dbReference>
<dbReference type="AlphaFoldDB" id="A0A940DGB9"/>
<evidence type="ECO:0000256" key="1">
    <source>
        <dbReference type="SAM" id="SignalP"/>
    </source>
</evidence>
<evidence type="ECO:0000259" key="2">
    <source>
        <dbReference type="Pfam" id="PF07523"/>
    </source>
</evidence>
<dbReference type="Gene3D" id="2.60.40.3630">
    <property type="match status" value="2"/>
</dbReference>
<comment type="caution">
    <text evidence="3">The sequence shown here is derived from an EMBL/GenBank/DDBJ whole genome shotgun (WGS) entry which is preliminary data.</text>
</comment>
<dbReference type="InterPro" id="IPR011050">
    <property type="entry name" value="Pectin_lyase_fold/virulence"/>
</dbReference>
<feature type="domain" description="Ig-like" evidence="2">
    <location>
        <begin position="51"/>
        <end position="108"/>
    </location>
</feature>
<reference evidence="3" key="1">
    <citation type="submission" date="2020-10" db="EMBL/GenBank/DDBJ databases">
        <authorList>
            <person name="Gilroy R."/>
        </authorList>
    </citation>
    <scope>NUCLEOTIDE SEQUENCE</scope>
    <source>
        <strain evidence="3">517</strain>
    </source>
</reference>
<dbReference type="InterPro" id="IPR012334">
    <property type="entry name" value="Pectin_lyas_fold"/>
</dbReference>
<evidence type="ECO:0000313" key="3">
    <source>
        <dbReference type="EMBL" id="MBO8423678.1"/>
    </source>
</evidence>
<dbReference type="InterPro" id="IPR022038">
    <property type="entry name" value="Ig-like_bact"/>
</dbReference>
<feature type="domain" description="Ig-like" evidence="2">
    <location>
        <begin position="121"/>
        <end position="184"/>
    </location>
</feature>
<feature type="chain" id="PRO_5039598308" evidence="1">
    <location>
        <begin position="24"/>
        <end position="479"/>
    </location>
</feature>
<dbReference type="SUPFAM" id="SSF51126">
    <property type="entry name" value="Pectin lyase-like"/>
    <property type="match status" value="2"/>
</dbReference>
<dbReference type="Gene3D" id="2.160.20.10">
    <property type="entry name" value="Single-stranded right-handed beta-helix, Pectin lyase-like"/>
    <property type="match status" value="1"/>
</dbReference>
<reference evidence="3" key="2">
    <citation type="journal article" date="2021" name="PeerJ">
        <title>Extensive microbial diversity within the chicken gut microbiome revealed by metagenomics and culture.</title>
        <authorList>
            <person name="Gilroy R."/>
            <person name="Ravi A."/>
            <person name="Getino M."/>
            <person name="Pursley I."/>
            <person name="Horton D.L."/>
            <person name="Alikhan N.F."/>
            <person name="Baker D."/>
            <person name="Gharbi K."/>
            <person name="Hall N."/>
            <person name="Watson M."/>
            <person name="Adriaenssens E.M."/>
            <person name="Foster-Nyarko E."/>
            <person name="Jarju S."/>
            <person name="Secka A."/>
            <person name="Antonio M."/>
            <person name="Oren A."/>
            <person name="Chaudhuri R.R."/>
            <person name="La Ragione R."/>
            <person name="Hildebrand F."/>
            <person name="Pallen M.J."/>
        </authorList>
    </citation>
    <scope>NUCLEOTIDE SEQUENCE</scope>
    <source>
        <strain evidence="3">517</strain>
    </source>
</reference>
<organism evidence="3 4">
    <name type="scientific">Candidatus Stercoripulliclostridium pullicola</name>
    <dbReference type="NCBI Taxonomy" id="2840953"/>
    <lineage>
        <taxon>Bacteria</taxon>
        <taxon>Bacillati</taxon>
        <taxon>Bacillota</taxon>
        <taxon>Clostridia</taxon>
        <taxon>Eubacteriales</taxon>
        <taxon>Candidatus Stercoripulliclostridium</taxon>
    </lineage>
</organism>
<feature type="signal peptide" evidence="1">
    <location>
        <begin position="1"/>
        <end position="23"/>
    </location>
</feature>
<keyword evidence="1" id="KW-0732">Signal</keyword>
<protein>
    <submittedName>
        <fullName evidence="3">Bacterial Ig-like domain-containing protein</fullName>
    </submittedName>
</protein>